<sequence length="163" mass="18139">MAQHAKVPANNTPYADLPPISTTLFQAKASKGCTFDEIAKAIGRDEVWVAAAFYGQAKLSTEELQLLSGFLGINHADLRSELGEHWWPNRGLGPIPPTDPVIYRLYESVLVYGHAIKAIIHEKFGDGIMSMIDCKVNIERKPDPKGDRVLLTFDGKFLPYAKW</sequence>
<dbReference type="Proteomes" id="UP000054166">
    <property type="component" value="Unassembled WGS sequence"/>
</dbReference>
<accession>A0A0C3FYZ2</accession>
<dbReference type="InterPro" id="IPR010982">
    <property type="entry name" value="Lambda_DNA-bd_dom_sf"/>
</dbReference>
<dbReference type="InterPro" id="IPR008076">
    <property type="entry name" value="Cyanase"/>
</dbReference>
<dbReference type="InterPro" id="IPR048564">
    <property type="entry name" value="CYNS_N"/>
</dbReference>
<evidence type="ECO:0000256" key="3">
    <source>
        <dbReference type="HAMAP-Rule" id="MF_03139"/>
    </source>
</evidence>
<keyword evidence="2 3" id="KW-0456">Lyase</keyword>
<feature type="active site" evidence="3">
    <location>
        <position position="104"/>
    </location>
</feature>
<dbReference type="Gene3D" id="1.10.260.40">
    <property type="entry name" value="lambda repressor-like DNA-binding domains"/>
    <property type="match status" value="1"/>
</dbReference>
<name>A0A0C3FYZ2_PILCF</name>
<dbReference type="InParanoid" id="A0A0C3FYZ2"/>
<dbReference type="NCBIfam" id="TIGR00673">
    <property type="entry name" value="cynS"/>
    <property type="match status" value="1"/>
</dbReference>
<dbReference type="Pfam" id="PF02560">
    <property type="entry name" value="Cyanate_lyase"/>
    <property type="match status" value="1"/>
</dbReference>
<evidence type="ECO:0000259" key="4">
    <source>
        <dbReference type="SMART" id="SM01116"/>
    </source>
</evidence>
<comment type="similarity">
    <text evidence="3">Belongs to the cyanase family.</text>
</comment>
<feature type="domain" description="Cyanate lyase C-terminal" evidence="4">
    <location>
        <begin position="91"/>
        <end position="163"/>
    </location>
</feature>
<dbReference type="PIRSF" id="PIRSF001263">
    <property type="entry name" value="Cyanate_hydratas"/>
    <property type="match status" value="1"/>
</dbReference>
<protein>
    <recommendedName>
        <fullName evidence="3">Cyanate hydratase</fullName>
        <shortName evidence="3">Cyanase</shortName>
        <ecNumber evidence="3">4.2.1.104</ecNumber>
    </recommendedName>
    <alternativeName>
        <fullName evidence="3">Cyanate hydrolase</fullName>
    </alternativeName>
    <alternativeName>
        <fullName evidence="3">Cyanate lyase</fullName>
    </alternativeName>
</protein>
<reference evidence="6" key="2">
    <citation type="submission" date="2015-01" db="EMBL/GenBank/DDBJ databases">
        <title>Evolutionary Origins and Diversification of the Mycorrhizal Mutualists.</title>
        <authorList>
            <consortium name="DOE Joint Genome Institute"/>
            <consortium name="Mycorrhizal Genomics Consortium"/>
            <person name="Kohler A."/>
            <person name="Kuo A."/>
            <person name="Nagy L.G."/>
            <person name="Floudas D."/>
            <person name="Copeland A."/>
            <person name="Barry K.W."/>
            <person name="Cichocki N."/>
            <person name="Veneault-Fourrey C."/>
            <person name="LaButti K."/>
            <person name="Lindquist E.A."/>
            <person name="Lipzen A."/>
            <person name="Lundell T."/>
            <person name="Morin E."/>
            <person name="Murat C."/>
            <person name="Riley R."/>
            <person name="Ohm R."/>
            <person name="Sun H."/>
            <person name="Tunlid A."/>
            <person name="Henrissat B."/>
            <person name="Grigoriev I.V."/>
            <person name="Hibbett D.S."/>
            <person name="Martin F."/>
        </authorList>
    </citation>
    <scope>NUCLEOTIDE SEQUENCE [LARGE SCALE GENOMIC DNA]</scope>
    <source>
        <strain evidence="6">F 1598</strain>
    </source>
</reference>
<reference evidence="5 6" key="1">
    <citation type="submission" date="2014-04" db="EMBL/GenBank/DDBJ databases">
        <authorList>
            <consortium name="DOE Joint Genome Institute"/>
            <person name="Kuo A."/>
            <person name="Tarkka M."/>
            <person name="Buscot F."/>
            <person name="Kohler A."/>
            <person name="Nagy L.G."/>
            <person name="Floudas D."/>
            <person name="Copeland A."/>
            <person name="Barry K.W."/>
            <person name="Cichocki N."/>
            <person name="Veneault-Fourrey C."/>
            <person name="LaButti K."/>
            <person name="Lindquist E.A."/>
            <person name="Lipzen A."/>
            <person name="Lundell T."/>
            <person name="Morin E."/>
            <person name="Murat C."/>
            <person name="Sun H."/>
            <person name="Tunlid A."/>
            <person name="Henrissat B."/>
            <person name="Grigoriev I.V."/>
            <person name="Hibbett D.S."/>
            <person name="Martin F."/>
            <person name="Nordberg H.P."/>
            <person name="Cantor M.N."/>
            <person name="Hua S.X."/>
        </authorList>
    </citation>
    <scope>NUCLEOTIDE SEQUENCE [LARGE SCALE GENOMIC DNA]</scope>
    <source>
        <strain evidence="5 6">F 1598</strain>
    </source>
</reference>
<evidence type="ECO:0000313" key="5">
    <source>
        <dbReference type="EMBL" id="KIM84889.1"/>
    </source>
</evidence>
<dbReference type="GO" id="GO:0008824">
    <property type="term" value="F:cyanate hydratase activity"/>
    <property type="evidence" value="ECO:0007669"/>
    <property type="project" value="UniProtKB-UniRule"/>
</dbReference>
<dbReference type="PRINTS" id="PR01693">
    <property type="entry name" value="CYANASE"/>
</dbReference>
<keyword evidence="6" id="KW-1185">Reference proteome</keyword>
<dbReference type="AlphaFoldDB" id="A0A0C3FYZ2"/>
<dbReference type="EMBL" id="KN832986">
    <property type="protein sequence ID" value="KIM84889.1"/>
    <property type="molecule type" value="Genomic_DNA"/>
</dbReference>
<dbReference type="Gene3D" id="3.30.1160.10">
    <property type="entry name" value="Cyanate lyase, C-terminal domain"/>
    <property type="match status" value="1"/>
</dbReference>
<evidence type="ECO:0000256" key="1">
    <source>
        <dbReference type="ARBA" id="ARBA00003561"/>
    </source>
</evidence>
<dbReference type="InterPro" id="IPR003712">
    <property type="entry name" value="Cyanate_lyase_C"/>
</dbReference>
<proteinExistence type="inferred from homology"/>
<evidence type="ECO:0000313" key="6">
    <source>
        <dbReference type="Proteomes" id="UP000054166"/>
    </source>
</evidence>
<organism evidence="5 6">
    <name type="scientific">Piloderma croceum (strain F 1598)</name>
    <dbReference type="NCBI Taxonomy" id="765440"/>
    <lineage>
        <taxon>Eukaryota</taxon>
        <taxon>Fungi</taxon>
        <taxon>Dikarya</taxon>
        <taxon>Basidiomycota</taxon>
        <taxon>Agaricomycotina</taxon>
        <taxon>Agaricomycetes</taxon>
        <taxon>Agaricomycetidae</taxon>
        <taxon>Atheliales</taxon>
        <taxon>Atheliaceae</taxon>
        <taxon>Piloderma</taxon>
    </lineage>
</organism>
<comment type="function">
    <text evidence="1 3">Catalyzes the reaction of cyanate with bicarbonate to produce ammonia and carbon dioxide.</text>
</comment>
<dbReference type="PANTHER" id="PTHR34186:SF2">
    <property type="entry name" value="CYANATE HYDRATASE"/>
    <property type="match status" value="1"/>
</dbReference>
<dbReference type="PANTHER" id="PTHR34186">
    <property type="entry name" value="CYANATE HYDRATASE"/>
    <property type="match status" value="1"/>
</dbReference>
<feature type="active site" evidence="3">
    <location>
        <position position="130"/>
    </location>
</feature>
<dbReference type="GO" id="GO:0003677">
    <property type="term" value="F:DNA binding"/>
    <property type="evidence" value="ECO:0007669"/>
    <property type="project" value="InterPro"/>
</dbReference>
<comment type="catalytic activity">
    <reaction evidence="3">
        <text>cyanate + hydrogencarbonate + 3 H(+) = NH4(+) + 2 CO2</text>
        <dbReference type="Rhea" id="RHEA:11120"/>
        <dbReference type="ChEBI" id="CHEBI:15378"/>
        <dbReference type="ChEBI" id="CHEBI:16526"/>
        <dbReference type="ChEBI" id="CHEBI:17544"/>
        <dbReference type="ChEBI" id="CHEBI:28938"/>
        <dbReference type="ChEBI" id="CHEBI:29195"/>
        <dbReference type="EC" id="4.2.1.104"/>
    </reaction>
</comment>
<dbReference type="HOGENOM" id="CLU_103452_0_1_1"/>
<evidence type="ECO:0000256" key="2">
    <source>
        <dbReference type="ARBA" id="ARBA00023239"/>
    </source>
</evidence>
<dbReference type="OrthoDB" id="10019422at2759"/>
<dbReference type="STRING" id="765440.A0A0C3FYZ2"/>
<dbReference type="InterPro" id="IPR036581">
    <property type="entry name" value="Cyanate_lyase_C_sf"/>
</dbReference>
<dbReference type="EC" id="4.2.1.104" evidence="3"/>
<dbReference type="HAMAP" id="MF_00535">
    <property type="entry name" value="Cyanate_hydrat"/>
    <property type="match status" value="1"/>
</dbReference>
<dbReference type="CDD" id="cd00559">
    <property type="entry name" value="Cyanase_C"/>
    <property type="match status" value="1"/>
</dbReference>
<dbReference type="SMART" id="SM01116">
    <property type="entry name" value="Cyanate_lyase"/>
    <property type="match status" value="1"/>
</dbReference>
<dbReference type="NCBIfam" id="NF002773">
    <property type="entry name" value="PRK02866.1"/>
    <property type="match status" value="1"/>
</dbReference>
<dbReference type="Pfam" id="PF21291">
    <property type="entry name" value="CYNS_N"/>
    <property type="match status" value="1"/>
</dbReference>
<dbReference type="SUPFAM" id="SSF47413">
    <property type="entry name" value="lambda repressor-like DNA-binding domains"/>
    <property type="match status" value="1"/>
</dbReference>
<feature type="active site" evidence="3">
    <location>
        <position position="107"/>
    </location>
</feature>
<gene>
    <name evidence="3" type="primary">cyn1</name>
    <name evidence="5" type="ORF">PILCRDRAFT_817702</name>
</gene>
<dbReference type="SUPFAM" id="SSF55234">
    <property type="entry name" value="Cyanase C-terminal domain"/>
    <property type="match status" value="1"/>
</dbReference>